<dbReference type="AlphaFoldDB" id="Q9TRF1"/>
<organism>
    <name type="scientific">Bos taurus</name>
    <name type="common">Bovine</name>
    <dbReference type="NCBI Taxonomy" id="9913"/>
    <lineage>
        <taxon>Eukaryota</taxon>
        <taxon>Metazoa</taxon>
        <taxon>Chordata</taxon>
        <taxon>Craniata</taxon>
        <taxon>Vertebrata</taxon>
        <taxon>Euteleostomi</taxon>
        <taxon>Mammalia</taxon>
        <taxon>Eutheria</taxon>
        <taxon>Laurasiatheria</taxon>
        <taxon>Artiodactyla</taxon>
        <taxon>Ruminantia</taxon>
        <taxon>Pecora</taxon>
        <taxon>Bovidae</taxon>
        <taxon>Bovinae</taxon>
        <taxon>Bos</taxon>
    </lineage>
</organism>
<keyword id="KW-0903">Direct protein sequencing</keyword>
<accession>Q9TRF1</accession>
<reference key="1">
    <citation type="journal article" date="1993" name="FEBS Lett.">
        <title>A complex of rab3A, SNAP-25, VAMP/synaptobrevin-2 and syntaxins in brain presynaptic terminals.</title>
        <authorList>
            <person name="Horikawa H.P."/>
            <person name="Saisu H."/>
            <person name="Ishizuka T."/>
            <person name="Sekine Y."/>
            <person name="Tsugita A."/>
            <person name="Odani S."/>
            <person name="Abe T."/>
        </authorList>
    </citation>
    <scope>PROTEIN SEQUENCE</scope>
</reference>
<protein>
    <submittedName>
        <fullName>Soluble N-ethylmaleimide-sensitive attachment protein SNAP-25</fullName>
    </submittedName>
</protein>
<proteinExistence type="evidence at protein level"/>
<name>Q9TRF1_BOVIN</name>
<sequence>LEEMQRRADQLADESLES</sequence>